<dbReference type="Pfam" id="PF12893">
    <property type="entry name" value="Lumazine_bd_2"/>
    <property type="match status" value="1"/>
</dbReference>
<accession>A0ABV7MBW4</accession>
<name>A0ABV7MBW4_9PROT</name>
<keyword evidence="1" id="KW-0732">Signal</keyword>
<keyword evidence="3" id="KW-1185">Reference proteome</keyword>
<feature type="signal peptide" evidence="1">
    <location>
        <begin position="1"/>
        <end position="20"/>
    </location>
</feature>
<dbReference type="InterPro" id="IPR039437">
    <property type="entry name" value="FrzH/put_lumazine-bd"/>
</dbReference>
<reference evidence="3" key="1">
    <citation type="journal article" date="2019" name="Int. J. Syst. Evol. Microbiol.">
        <title>The Global Catalogue of Microorganisms (GCM) 10K type strain sequencing project: providing services to taxonomists for standard genome sequencing and annotation.</title>
        <authorList>
            <consortium name="The Broad Institute Genomics Platform"/>
            <consortium name="The Broad Institute Genome Sequencing Center for Infectious Disease"/>
            <person name="Wu L."/>
            <person name="Ma J."/>
        </authorList>
    </citation>
    <scope>NUCLEOTIDE SEQUENCE [LARGE SCALE GENOMIC DNA]</scope>
    <source>
        <strain evidence="3">KCTC 22245</strain>
    </source>
</reference>
<dbReference type="RefSeq" id="WP_189570400.1">
    <property type="nucleotide sequence ID" value="NZ_BMXU01000001.1"/>
</dbReference>
<protein>
    <submittedName>
        <fullName evidence="2">Nuclear transport factor 2 family protein</fullName>
    </submittedName>
</protein>
<gene>
    <name evidence="2" type="ORF">ACFONP_06005</name>
</gene>
<evidence type="ECO:0000313" key="2">
    <source>
        <dbReference type="EMBL" id="MFC3302282.1"/>
    </source>
</evidence>
<comment type="caution">
    <text evidence="2">The sequence shown here is derived from an EMBL/GenBank/DDBJ whole genome shotgun (WGS) entry which is preliminary data.</text>
</comment>
<evidence type="ECO:0000313" key="3">
    <source>
        <dbReference type="Proteomes" id="UP001595607"/>
    </source>
</evidence>
<dbReference type="SUPFAM" id="SSF54427">
    <property type="entry name" value="NTF2-like"/>
    <property type="match status" value="1"/>
</dbReference>
<dbReference type="EMBL" id="JBHRVA010000002">
    <property type="protein sequence ID" value="MFC3302282.1"/>
    <property type="molecule type" value="Genomic_DNA"/>
</dbReference>
<feature type="chain" id="PRO_5046870482" evidence="1">
    <location>
        <begin position="21"/>
        <end position="147"/>
    </location>
</feature>
<dbReference type="Proteomes" id="UP001595607">
    <property type="component" value="Unassembled WGS sequence"/>
</dbReference>
<dbReference type="Gene3D" id="3.10.450.50">
    <property type="match status" value="1"/>
</dbReference>
<dbReference type="InterPro" id="IPR032710">
    <property type="entry name" value="NTF2-like_dom_sf"/>
</dbReference>
<evidence type="ECO:0000256" key="1">
    <source>
        <dbReference type="SAM" id="SignalP"/>
    </source>
</evidence>
<organism evidence="2 3">
    <name type="scientific">Parvularcula lutaonensis</name>
    <dbReference type="NCBI Taxonomy" id="491923"/>
    <lineage>
        <taxon>Bacteria</taxon>
        <taxon>Pseudomonadati</taxon>
        <taxon>Pseudomonadota</taxon>
        <taxon>Alphaproteobacteria</taxon>
        <taxon>Parvularculales</taxon>
        <taxon>Parvularculaceae</taxon>
        <taxon>Parvularcula</taxon>
    </lineage>
</organism>
<sequence length="147" mass="16390">MLMTLATAACWVSLLAPALAEERTMEADRQAIEAAVMDYFEGQGERSAERLNRAFHAETAQMVGVLSAEDGGTEIRSWAMRETIPRWSEGEPSTAERKGEILSMNIADGRLATVMFDSDGRFFDALTLAKIDGEWKIVQKVFIRQDQ</sequence>
<proteinExistence type="predicted"/>